<dbReference type="PANTHER" id="PTHR37305">
    <property type="entry name" value="INTEGRAL MEMBRANE PROTEIN-RELATED"/>
    <property type="match status" value="1"/>
</dbReference>
<dbReference type="GO" id="GO:0140359">
    <property type="term" value="F:ABC-type transporter activity"/>
    <property type="evidence" value="ECO:0007669"/>
    <property type="project" value="InterPro"/>
</dbReference>
<feature type="transmembrane region" description="Helical" evidence="1">
    <location>
        <begin position="290"/>
        <end position="312"/>
    </location>
</feature>
<dbReference type="Proteomes" id="UP000287756">
    <property type="component" value="Chromosome"/>
</dbReference>
<feature type="transmembrane region" description="Helical" evidence="1">
    <location>
        <begin position="215"/>
        <end position="236"/>
    </location>
</feature>
<dbReference type="PANTHER" id="PTHR37305:SF1">
    <property type="entry name" value="MEMBRANE PROTEIN"/>
    <property type="match status" value="1"/>
</dbReference>
<keyword evidence="1" id="KW-0812">Transmembrane</keyword>
<dbReference type="OrthoDB" id="8613028at2"/>
<dbReference type="Pfam" id="PF12679">
    <property type="entry name" value="ABC2_membrane_2"/>
    <property type="match status" value="1"/>
</dbReference>
<dbReference type="EMBL" id="CP026118">
    <property type="protein sequence ID" value="QAS52544.1"/>
    <property type="molecule type" value="Genomic_DNA"/>
</dbReference>
<dbReference type="RefSeq" id="WP_128524833.1">
    <property type="nucleotide sequence ID" value="NZ_CANLVY010000009.1"/>
</dbReference>
<reference evidence="2 3" key="1">
    <citation type="submission" date="2018-01" db="EMBL/GenBank/DDBJ databases">
        <title>The whole genome sequencing and assembly of Halobacillus litoralis ERB031 strain.</title>
        <authorList>
            <person name="Lee S.-J."/>
            <person name="Park M.-K."/>
            <person name="Kim J.-Y."/>
            <person name="Lee Y.-J."/>
            <person name="Yi H."/>
            <person name="Bahn Y.-S."/>
            <person name="Kim J.F."/>
            <person name="Lee D.-W."/>
        </authorList>
    </citation>
    <scope>NUCLEOTIDE SEQUENCE [LARGE SCALE GENOMIC DNA]</scope>
    <source>
        <strain evidence="2 3">ERB 031</strain>
    </source>
</reference>
<dbReference type="KEGG" id="hli:HLI_10105"/>
<accession>A0A410MCS1</accession>
<feature type="transmembrane region" description="Helical" evidence="1">
    <location>
        <begin position="116"/>
        <end position="138"/>
    </location>
</feature>
<proteinExistence type="predicted"/>
<evidence type="ECO:0000313" key="3">
    <source>
        <dbReference type="Proteomes" id="UP000287756"/>
    </source>
</evidence>
<protein>
    <submittedName>
        <fullName evidence="2">ABC transporter permease</fullName>
    </submittedName>
</protein>
<feature type="transmembrane region" description="Helical" evidence="1">
    <location>
        <begin position="159"/>
        <end position="187"/>
    </location>
</feature>
<evidence type="ECO:0000256" key="1">
    <source>
        <dbReference type="SAM" id="Phobius"/>
    </source>
</evidence>
<organism evidence="2 3">
    <name type="scientific">Halobacillus litoralis</name>
    <dbReference type="NCBI Taxonomy" id="45668"/>
    <lineage>
        <taxon>Bacteria</taxon>
        <taxon>Bacillati</taxon>
        <taxon>Bacillota</taxon>
        <taxon>Bacilli</taxon>
        <taxon>Bacillales</taxon>
        <taxon>Bacillaceae</taxon>
        <taxon>Halobacillus</taxon>
    </lineage>
</organism>
<keyword evidence="1" id="KW-1133">Transmembrane helix</keyword>
<feature type="transmembrane region" description="Helical" evidence="1">
    <location>
        <begin position="21"/>
        <end position="39"/>
    </location>
</feature>
<evidence type="ECO:0000313" key="2">
    <source>
        <dbReference type="EMBL" id="QAS52544.1"/>
    </source>
</evidence>
<gene>
    <name evidence="2" type="ORF">HLI_10105</name>
</gene>
<feature type="transmembrane region" description="Helical" evidence="1">
    <location>
        <begin position="241"/>
        <end position="261"/>
    </location>
</feature>
<name>A0A410MCS1_9BACI</name>
<keyword evidence="1" id="KW-0472">Membrane</keyword>
<dbReference type="AlphaFoldDB" id="A0A410MCS1"/>
<dbReference type="GO" id="GO:0005886">
    <property type="term" value="C:plasma membrane"/>
    <property type="evidence" value="ECO:0007669"/>
    <property type="project" value="UniProtKB-SubCell"/>
</dbReference>
<sequence>MSNFVQLVKNENMKLYSQKSTWIMMIILGLLIIAFGTFMKVDATMLGGAVPTGDDWKQELQEQNEALSSPPEEAGGSQEIKYPGYMNIEENEYRIANDIKPTEYDAWNFIRDNRGLVAMVSLFTIIVAAGITANEFRWGTIKLLLIRPISRTKILFSKYVAVLIYALAMLVFLYALSFLVGLLLFGIDGFSQIYVFEQAGEITQAGIFSHTVSQYLLSSVELLMMATFAFMISAVFRNTSLAIGVAIFLMMAGSSIVVFLMNKEWAKYILFANTDLTQYVEGSPFFDTTLWFSVAVLAVYYIIFMFLSWLFFTKRDVAGA</sequence>